<accession>A0A3Q8S302</accession>
<sequence length="153" mass="17862">MKNRVKAFSTNVFLIFLIVLTIYIGYVGFIGGPRRAYEREDQLHVEAMMKLKGYEEARLLSRFSLDQVYYITEIKEDEGSKIVWFNKGLDAFGEHEMITYEPVYDLAESMGISSRKIRLGVYNDKLVYVLKTKNKEVFVDVDDLSVVFELEDF</sequence>
<dbReference type="KEGG" id="eri:EEI45_06765"/>
<evidence type="ECO:0000313" key="2">
    <source>
        <dbReference type="EMBL" id="AZK44468.1"/>
    </source>
</evidence>
<keyword evidence="1" id="KW-0812">Transmembrane</keyword>
<protein>
    <submittedName>
        <fullName evidence="2">Transporter</fullName>
    </submittedName>
</protein>
<proteinExistence type="predicted"/>
<keyword evidence="1" id="KW-1133">Transmembrane helix</keyword>
<gene>
    <name evidence="2" type="ORF">EEI45_06765</name>
</gene>
<dbReference type="Proteomes" id="UP000278804">
    <property type="component" value="Chromosome"/>
</dbReference>
<evidence type="ECO:0000313" key="3">
    <source>
        <dbReference type="Proteomes" id="UP000278804"/>
    </source>
</evidence>
<reference evidence="2 3" key="1">
    <citation type="journal article" date="2020" name="Int. J. Syst. Evol. Microbiol.">
        <title>Description of Erysipelothrix piscisicarius sp. nov., an emergent fish pathogen, and assessment of virulence using a tiger barb (Puntigrus tetrazona) infection model.</title>
        <authorList>
            <person name="Pomaranski E.K."/>
            <person name="Griffin M.J."/>
            <person name="Camus A.C."/>
            <person name="Armwood A.R."/>
            <person name="Shelley J."/>
            <person name="Waldbieser G.C."/>
            <person name="LaFrentz B.R."/>
            <person name="Garcia J.C."/>
            <person name="Yanong R."/>
            <person name="Soto E."/>
        </authorList>
    </citation>
    <scope>NUCLEOTIDE SEQUENCE [LARGE SCALE GENOMIC DNA]</scope>
    <source>
        <strain evidence="2 3">15TAL0474</strain>
    </source>
</reference>
<evidence type="ECO:0000256" key="1">
    <source>
        <dbReference type="SAM" id="Phobius"/>
    </source>
</evidence>
<organism evidence="2 3">
    <name type="scientific">Erysipelothrix piscisicarius</name>
    <dbReference type="NCBI Taxonomy" id="2485784"/>
    <lineage>
        <taxon>Bacteria</taxon>
        <taxon>Bacillati</taxon>
        <taxon>Bacillota</taxon>
        <taxon>Erysipelotrichia</taxon>
        <taxon>Erysipelotrichales</taxon>
        <taxon>Erysipelotrichaceae</taxon>
        <taxon>Erysipelothrix</taxon>
    </lineage>
</organism>
<feature type="transmembrane region" description="Helical" evidence="1">
    <location>
        <begin position="12"/>
        <end position="32"/>
    </location>
</feature>
<dbReference type="EMBL" id="CP034234">
    <property type="protein sequence ID" value="AZK44468.1"/>
    <property type="molecule type" value="Genomic_DNA"/>
</dbReference>
<dbReference type="AlphaFoldDB" id="A0A3Q8S302"/>
<keyword evidence="1" id="KW-0472">Membrane</keyword>
<keyword evidence="3" id="KW-1185">Reference proteome</keyword>
<name>A0A3Q8S302_9FIRM</name>
<dbReference type="RefSeq" id="WP_125164636.1">
    <property type="nucleotide sequence ID" value="NZ_CP034234.1"/>
</dbReference>